<gene>
    <name evidence="2" type="ORF">M404DRAFT_9349</name>
</gene>
<feature type="region of interest" description="Disordered" evidence="1">
    <location>
        <begin position="146"/>
        <end position="170"/>
    </location>
</feature>
<dbReference type="InParanoid" id="A0A0C3NT04"/>
<evidence type="ECO:0000313" key="2">
    <source>
        <dbReference type="EMBL" id="KIO04030.1"/>
    </source>
</evidence>
<dbReference type="AlphaFoldDB" id="A0A0C3NT04"/>
<dbReference type="EMBL" id="KN831973">
    <property type="protein sequence ID" value="KIO04030.1"/>
    <property type="molecule type" value="Genomic_DNA"/>
</dbReference>
<reference evidence="2 3" key="1">
    <citation type="submission" date="2014-04" db="EMBL/GenBank/DDBJ databases">
        <authorList>
            <consortium name="DOE Joint Genome Institute"/>
            <person name="Kuo A."/>
            <person name="Kohler A."/>
            <person name="Costa M.D."/>
            <person name="Nagy L.G."/>
            <person name="Floudas D."/>
            <person name="Copeland A."/>
            <person name="Barry K.W."/>
            <person name="Cichocki N."/>
            <person name="Veneault-Fourrey C."/>
            <person name="LaButti K."/>
            <person name="Lindquist E.A."/>
            <person name="Lipzen A."/>
            <person name="Lundell T."/>
            <person name="Morin E."/>
            <person name="Murat C."/>
            <person name="Sun H."/>
            <person name="Tunlid A."/>
            <person name="Henrissat B."/>
            <person name="Grigoriev I.V."/>
            <person name="Hibbett D.S."/>
            <person name="Martin F."/>
            <person name="Nordberg H.P."/>
            <person name="Cantor M.N."/>
            <person name="Hua S.X."/>
        </authorList>
    </citation>
    <scope>NUCLEOTIDE SEQUENCE [LARGE SCALE GENOMIC DNA]</scope>
    <source>
        <strain evidence="2 3">Marx 270</strain>
    </source>
</reference>
<reference evidence="3" key="2">
    <citation type="submission" date="2015-01" db="EMBL/GenBank/DDBJ databases">
        <title>Evolutionary Origins and Diversification of the Mycorrhizal Mutualists.</title>
        <authorList>
            <consortium name="DOE Joint Genome Institute"/>
            <consortium name="Mycorrhizal Genomics Consortium"/>
            <person name="Kohler A."/>
            <person name="Kuo A."/>
            <person name="Nagy L.G."/>
            <person name="Floudas D."/>
            <person name="Copeland A."/>
            <person name="Barry K.W."/>
            <person name="Cichocki N."/>
            <person name="Veneault-Fourrey C."/>
            <person name="LaButti K."/>
            <person name="Lindquist E.A."/>
            <person name="Lipzen A."/>
            <person name="Lundell T."/>
            <person name="Morin E."/>
            <person name="Murat C."/>
            <person name="Riley R."/>
            <person name="Ohm R."/>
            <person name="Sun H."/>
            <person name="Tunlid A."/>
            <person name="Henrissat B."/>
            <person name="Grigoriev I.V."/>
            <person name="Hibbett D.S."/>
            <person name="Martin F."/>
        </authorList>
    </citation>
    <scope>NUCLEOTIDE SEQUENCE [LARGE SCALE GENOMIC DNA]</scope>
    <source>
        <strain evidence="3">Marx 270</strain>
    </source>
</reference>
<sequence length="238" mass="25469">MHLDDIAQLKWGSVEVISAFAARVARPEVWTGQGGGTMELTRNTALGYTNGVTATFAASGPAFSPNDDVQRVLEGQASDLRGDGTLARTIQRLIDSTATYSSLPESPTIKTPLSGDNISAVGRIPEDVAITIRMRRGVYHFQPGSSDVGGTTAGGLPPSTTQPWLLPEKDTSNDRKPLTVIVAFYVQQLCGTVEAIWRGELYPGQALSPKEWDPGAKGKSTKEASFWLGWNAAGFVLF</sequence>
<accession>A0A0C3NT04</accession>
<proteinExistence type="predicted"/>
<name>A0A0C3NT04_PISTI</name>
<protein>
    <submittedName>
        <fullName evidence="2">Uncharacterized protein</fullName>
    </submittedName>
</protein>
<dbReference type="HOGENOM" id="CLU_1166250_0_0_1"/>
<keyword evidence="3" id="KW-1185">Reference proteome</keyword>
<organism evidence="2 3">
    <name type="scientific">Pisolithus tinctorius Marx 270</name>
    <dbReference type="NCBI Taxonomy" id="870435"/>
    <lineage>
        <taxon>Eukaryota</taxon>
        <taxon>Fungi</taxon>
        <taxon>Dikarya</taxon>
        <taxon>Basidiomycota</taxon>
        <taxon>Agaricomycotina</taxon>
        <taxon>Agaricomycetes</taxon>
        <taxon>Agaricomycetidae</taxon>
        <taxon>Boletales</taxon>
        <taxon>Sclerodermatineae</taxon>
        <taxon>Pisolithaceae</taxon>
        <taxon>Pisolithus</taxon>
    </lineage>
</organism>
<evidence type="ECO:0000313" key="3">
    <source>
        <dbReference type="Proteomes" id="UP000054217"/>
    </source>
</evidence>
<evidence type="ECO:0000256" key="1">
    <source>
        <dbReference type="SAM" id="MobiDB-lite"/>
    </source>
</evidence>
<dbReference type="Proteomes" id="UP000054217">
    <property type="component" value="Unassembled WGS sequence"/>
</dbReference>